<feature type="transmembrane region" description="Helical" evidence="5">
    <location>
        <begin position="242"/>
        <end position="262"/>
    </location>
</feature>
<sequence>MRPALESPPAEDPAPPLWERAAAMFVVIMLTGAFVGPVFAPTQAETPILRLIWLPVYAIIIALVALRADRVARAWPALLMVLALVLHAYASKYWSIDAETTARRVLAMGMASVFAVYLGVVFRGVHLPRLLMGMGLILGVGSLVFVFAFPAIGVHHGDNDGLWRGLWYEKNQMGGIMVAGAAASAACLASEQTRHRWLPFIALLVTTLLVLATQSKTSLLCLLLAVGLIAGLWAMRRGGAAFSVVAIWVGVVLIATGTYVFITEPAVVLKALGKDPSLTGRTDIWVSLMHKVSVHPWTGYGYQAFWGRESVPAMFVRAETGWPVPSAHNGWIDLLVQLGWPGAVAVGIVVAVGFFGSVSRVATDGPKEGWWALGYFLAFLLLSLSESVLLSHANLPWVLMLAIVARATAFAPDTSRVPLAPAARGAYQQRPRIAAHSAHARQRAVPVR</sequence>
<feature type="transmembrane region" description="Helical" evidence="5">
    <location>
        <begin position="48"/>
        <end position="66"/>
    </location>
</feature>
<dbReference type="eggNOG" id="COG3307">
    <property type="taxonomic scope" value="Bacteria"/>
</dbReference>
<comment type="subcellular location">
    <subcellularLocation>
        <location evidence="1">Membrane</location>
        <topology evidence="1">Multi-pass membrane protein</topology>
    </subcellularLocation>
</comment>
<feature type="transmembrane region" description="Helical" evidence="5">
    <location>
        <begin position="219"/>
        <end position="235"/>
    </location>
</feature>
<feature type="transmembrane region" description="Helical" evidence="5">
    <location>
        <begin position="21"/>
        <end position="42"/>
    </location>
</feature>
<evidence type="ECO:0000313" key="7">
    <source>
        <dbReference type="EMBL" id="ADL01177.1"/>
    </source>
</evidence>
<dbReference type="PANTHER" id="PTHR37422">
    <property type="entry name" value="TEICHURONIC ACID BIOSYNTHESIS PROTEIN TUAE"/>
    <property type="match status" value="1"/>
</dbReference>
<dbReference type="HOGENOM" id="CLU_039809_2_0_5"/>
<organism evidence="7 8">
    <name type="scientific">Brevundimonas subvibrioides (strain ATCC 15264 / DSM 4735 / LMG 14903 / NBRC 16000 / CB 81)</name>
    <name type="common">Caulobacter subvibrioides</name>
    <dbReference type="NCBI Taxonomy" id="633149"/>
    <lineage>
        <taxon>Bacteria</taxon>
        <taxon>Pseudomonadati</taxon>
        <taxon>Pseudomonadota</taxon>
        <taxon>Alphaproteobacteria</taxon>
        <taxon>Caulobacterales</taxon>
        <taxon>Caulobacteraceae</taxon>
        <taxon>Brevundimonas</taxon>
    </lineage>
</organism>
<dbReference type="InParanoid" id="D9QHL1"/>
<evidence type="ECO:0000256" key="5">
    <source>
        <dbReference type="SAM" id="Phobius"/>
    </source>
</evidence>
<dbReference type="EMBL" id="CP002102">
    <property type="protein sequence ID" value="ADL01177.1"/>
    <property type="molecule type" value="Genomic_DNA"/>
</dbReference>
<evidence type="ECO:0000256" key="2">
    <source>
        <dbReference type="ARBA" id="ARBA00022692"/>
    </source>
</evidence>
<name>D9QHL1_BRESC</name>
<keyword evidence="8" id="KW-1185">Reference proteome</keyword>
<feature type="transmembrane region" description="Helical" evidence="5">
    <location>
        <begin position="130"/>
        <end position="152"/>
    </location>
</feature>
<evidence type="ECO:0000313" key="8">
    <source>
        <dbReference type="Proteomes" id="UP000002696"/>
    </source>
</evidence>
<dbReference type="RefSeq" id="WP_013269278.1">
    <property type="nucleotide sequence ID" value="NC_014375.1"/>
</dbReference>
<dbReference type="Proteomes" id="UP000002696">
    <property type="component" value="Chromosome"/>
</dbReference>
<feature type="transmembrane region" description="Helical" evidence="5">
    <location>
        <begin position="338"/>
        <end position="358"/>
    </location>
</feature>
<evidence type="ECO:0000256" key="4">
    <source>
        <dbReference type="ARBA" id="ARBA00023136"/>
    </source>
</evidence>
<keyword evidence="2 5" id="KW-0812">Transmembrane</keyword>
<evidence type="ECO:0000256" key="3">
    <source>
        <dbReference type="ARBA" id="ARBA00022989"/>
    </source>
</evidence>
<reference evidence="8" key="1">
    <citation type="journal article" date="2011" name="J. Bacteriol.">
        <title>Genome sequences of eight morphologically diverse alphaproteobacteria.</title>
        <authorList>
            <consortium name="US DOE Joint Genome Institute"/>
            <person name="Brown P.J."/>
            <person name="Kysela D.T."/>
            <person name="Buechlein A."/>
            <person name="Hemmerich C."/>
            <person name="Brun Y.V."/>
        </authorList>
    </citation>
    <scope>NUCLEOTIDE SEQUENCE [LARGE SCALE GENOMIC DNA]</scope>
    <source>
        <strain evidence="8">ATCC 15264 / DSM 4735 / LMG 14903 / NBRC 16000 / CB 81</strain>
    </source>
</reference>
<evidence type="ECO:0000256" key="1">
    <source>
        <dbReference type="ARBA" id="ARBA00004141"/>
    </source>
</evidence>
<dbReference type="KEGG" id="bsb:Bresu_1866"/>
<gene>
    <name evidence="7" type="ordered locus">Bresu_1866</name>
</gene>
<feature type="transmembrane region" description="Helical" evidence="5">
    <location>
        <begin position="197"/>
        <end position="213"/>
    </location>
</feature>
<evidence type="ECO:0000259" key="6">
    <source>
        <dbReference type="Pfam" id="PF04932"/>
    </source>
</evidence>
<feature type="domain" description="O-antigen ligase-related" evidence="6">
    <location>
        <begin position="202"/>
        <end position="345"/>
    </location>
</feature>
<accession>D9QHL1</accession>
<feature type="transmembrane region" description="Helical" evidence="5">
    <location>
        <begin position="172"/>
        <end position="190"/>
    </location>
</feature>
<dbReference type="BioCyc" id="BSUB633149:G1GM8-1858-MONOMER"/>
<protein>
    <submittedName>
        <fullName evidence="7">O-antigen polymerase</fullName>
    </submittedName>
</protein>
<dbReference type="STRING" id="633149.Bresu_1866"/>
<proteinExistence type="predicted"/>
<keyword evidence="3 5" id="KW-1133">Transmembrane helix</keyword>
<feature type="transmembrane region" description="Helical" evidence="5">
    <location>
        <begin position="370"/>
        <end position="389"/>
    </location>
</feature>
<dbReference type="InterPro" id="IPR007016">
    <property type="entry name" value="O-antigen_ligase-rel_domated"/>
</dbReference>
<dbReference type="PANTHER" id="PTHR37422:SF21">
    <property type="entry name" value="EXOQ-LIKE PROTEIN"/>
    <property type="match status" value="1"/>
</dbReference>
<dbReference type="AlphaFoldDB" id="D9QHL1"/>
<dbReference type="Pfam" id="PF04932">
    <property type="entry name" value="Wzy_C"/>
    <property type="match status" value="1"/>
</dbReference>
<dbReference type="GO" id="GO:0016020">
    <property type="term" value="C:membrane"/>
    <property type="evidence" value="ECO:0007669"/>
    <property type="project" value="UniProtKB-SubCell"/>
</dbReference>
<feature type="transmembrane region" description="Helical" evidence="5">
    <location>
        <begin position="73"/>
        <end position="90"/>
    </location>
</feature>
<dbReference type="InterPro" id="IPR051533">
    <property type="entry name" value="WaaL-like"/>
</dbReference>
<feature type="transmembrane region" description="Helical" evidence="5">
    <location>
        <begin position="102"/>
        <end position="123"/>
    </location>
</feature>
<keyword evidence="4 5" id="KW-0472">Membrane</keyword>